<dbReference type="AlphaFoldDB" id="A0A2C9US45"/>
<reference evidence="1" key="1">
    <citation type="submission" date="2016-02" db="EMBL/GenBank/DDBJ databases">
        <title>WGS assembly of Manihot esculenta.</title>
        <authorList>
            <person name="Bredeson J.V."/>
            <person name="Prochnik S.E."/>
            <person name="Lyons J.B."/>
            <person name="Schmutz J."/>
            <person name="Grimwood J."/>
            <person name="Vrebalov J."/>
            <person name="Bart R.S."/>
            <person name="Amuge T."/>
            <person name="Ferguson M.E."/>
            <person name="Green R."/>
            <person name="Putnam N."/>
            <person name="Stites J."/>
            <person name="Rounsley S."/>
            <person name="Rokhsar D.S."/>
        </authorList>
    </citation>
    <scope>NUCLEOTIDE SEQUENCE [LARGE SCALE GENOMIC DNA]</scope>
    <source>
        <tissue evidence="1">Leaf</tissue>
    </source>
</reference>
<sequence>MRVYSGCSSCSGAGAPTGLYTFDVCRPRLQVNQIPEADNPTINIIMAKTTSK</sequence>
<proteinExistence type="predicted"/>
<name>A0A2C9US45_MANES</name>
<gene>
    <name evidence="1" type="ORF">MANES_13G115600</name>
</gene>
<accession>A0A2C9US45</accession>
<evidence type="ECO:0000313" key="1">
    <source>
        <dbReference type="EMBL" id="OAY33678.1"/>
    </source>
</evidence>
<organism evidence="1">
    <name type="scientific">Manihot esculenta</name>
    <name type="common">Cassava</name>
    <name type="synonym">Jatropha manihot</name>
    <dbReference type="NCBI Taxonomy" id="3983"/>
    <lineage>
        <taxon>Eukaryota</taxon>
        <taxon>Viridiplantae</taxon>
        <taxon>Streptophyta</taxon>
        <taxon>Embryophyta</taxon>
        <taxon>Tracheophyta</taxon>
        <taxon>Spermatophyta</taxon>
        <taxon>Magnoliopsida</taxon>
        <taxon>eudicotyledons</taxon>
        <taxon>Gunneridae</taxon>
        <taxon>Pentapetalae</taxon>
        <taxon>rosids</taxon>
        <taxon>fabids</taxon>
        <taxon>Malpighiales</taxon>
        <taxon>Euphorbiaceae</taxon>
        <taxon>Crotonoideae</taxon>
        <taxon>Manihoteae</taxon>
        <taxon>Manihot</taxon>
    </lineage>
</organism>
<dbReference type="EMBL" id="CM004399">
    <property type="protein sequence ID" value="OAY33678.1"/>
    <property type="molecule type" value="Genomic_DNA"/>
</dbReference>
<protein>
    <submittedName>
        <fullName evidence="1">Uncharacterized protein</fullName>
    </submittedName>
</protein>